<feature type="transmembrane region" description="Helical" evidence="6">
    <location>
        <begin position="56"/>
        <end position="80"/>
    </location>
</feature>
<comment type="subcellular location">
    <subcellularLocation>
        <location evidence="1 6">Cell membrane</location>
        <topology evidence="1 6">Multi-pass membrane protein</topology>
    </subcellularLocation>
</comment>
<reference evidence="9" key="1">
    <citation type="submission" date="2017-09" db="EMBL/GenBank/DDBJ databases">
        <title>Metaegenomics of thermophilic ammonia-oxidizing enrichment culture.</title>
        <authorList>
            <person name="Kato S."/>
            <person name="Suzuki K."/>
        </authorList>
    </citation>
    <scope>NUCLEOTIDE SEQUENCE [LARGE SCALE GENOMIC DNA]</scope>
</reference>
<evidence type="ECO:0000313" key="8">
    <source>
        <dbReference type="EMBL" id="GBD08943.1"/>
    </source>
</evidence>
<evidence type="ECO:0000256" key="5">
    <source>
        <dbReference type="ARBA" id="ARBA00023136"/>
    </source>
</evidence>
<evidence type="ECO:0000256" key="4">
    <source>
        <dbReference type="ARBA" id="ARBA00022989"/>
    </source>
</evidence>
<dbReference type="PANTHER" id="PTHR12677">
    <property type="entry name" value="GOLGI APPARATUS MEMBRANE PROTEIN TVP38-RELATED"/>
    <property type="match status" value="1"/>
</dbReference>
<evidence type="ECO:0000256" key="6">
    <source>
        <dbReference type="RuleBase" id="RU366058"/>
    </source>
</evidence>
<organism evidence="8 9">
    <name type="scientific">Candidatus Thermoflexus japonica</name>
    <dbReference type="NCBI Taxonomy" id="2035417"/>
    <lineage>
        <taxon>Bacteria</taxon>
        <taxon>Bacillati</taxon>
        <taxon>Chloroflexota</taxon>
        <taxon>Thermoflexia</taxon>
        <taxon>Thermoflexales</taxon>
        <taxon>Thermoflexaceae</taxon>
        <taxon>Thermoflexus</taxon>
    </lineage>
</organism>
<dbReference type="PANTHER" id="PTHR12677:SF59">
    <property type="entry name" value="GOLGI APPARATUS MEMBRANE PROTEIN TVP38-RELATED"/>
    <property type="match status" value="1"/>
</dbReference>
<protein>
    <recommendedName>
        <fullName evidence="6">TVP38/TMEM64 family membrane protein</fullName>
    </recommendedName>
</protein>
<sequence length="233" mass="25196">MDRGKPEGLPRGLVIRAAVLLTLLSAGLLTFPYLWPLLTERERIESWLAANRVAGAFGLIVLNALQVVVAPLPGALLGWISGYWFGPWWGSLLTWVGVSLGNGLTMALARGLGRPLLVAFLPRERLARMERLIQRYGLTVVIVVFLLPLTPDDLLAWAIGLSPLPLIPAFAVSTLARLVHVLIANAVGAYLRSGEPLWLAVAASLSVAALLLAWRIAGMARVSPLEIYREDAS</sequence>
<dbReference type="Proteomes" id="UP000236642">
    <property type="component" value="Unassembled WGS sequence"/>
</dbReference>
<comment type="similarity">
    <text evidence="6">Belongs to the TVP38/TMEM64 family.</text>
</comment>
<name>A0A2H5Y674_9CHLR</name>
<dbReference type="InterPro" id="IPR032816">
    <property type="entry name" value="VTT_dom"/>
</dbReference>
<feature type="transmembrane region" description="Helical" evidence="6">
    <location>
        <begin position="13"/>
        <end position="35"/>
    </location>
</feature>
<evidence type="ECO:0000259" key="7">
    <source>
        <dbReference type="Pfam" id="PF09335"/>
    </source>
</evidence>
<keyword evidence="4 6" id="KW-1133">Transmembrane helix</keyword>
<gene>
    <name evidence="8" type="primary">ydjZ</name>
    <name evidence="8" type="ORF">HRbin22_01189</name>
</gene>
<feature type="transmembrane region" description="Helical" evidence="6">
    <location>
        <begin position="132"/>
        <end position="149"/>
    </location>
</feature>
<dbReference type="AlphaFoldDB" id="A0A2H5Y674"/>
<comment type="caution">
    <text evidence="8">The sequence shown here is derived from an EMBL/GenBank/DDBJ whole genome shotgun (WGS) entry which is preliminary data.</text>
</comment>
<keyword evidence="3 6" id="KW-0812">Transmembrane</keyword>
<evidence type="ECO:0000256" key="3">
    <source>
        <dbReference type="ARBA" id="ARBA00022692"/>
    </source>
</evidence>
<feature type="transmembrane region" description="Helical" evidence="6">
    <location>
        <begin position="197"/>
        <end position="217"/>
    </location>
</feature>
<evidence type="ECO:0000256" key="1">
    <source>
        <dbReference type="ARBA" id="ARBA00004651"/>
    </source>
</evidence>
<accession>A0A2H5Y674</accession>
<dbReference type="InterPro" id="IPR015414">
    <property type="entry name" value="TMEM64"/>
</dbReference>
<dbReference type="GO" id="GO:0005886">
    <property type="term" value="C:plasma membrane"/>
    <property type="evidence" value="ECO:0007669"/>
    <property type="project" value="UniProtKB-SubCell"/>
</dbReference>
<keyword evidence="2 6" id="KW-1003">Cell membrane</keyword>
<dbReference type="EMBL" id="BEHY01000022">
    <property type="protein sequence ID" value="GBD08943.1"/>
    <property type="molecule type" value="Genomic_DNA"/>
</dbReference>
<feature type="transmembrane region" description="Helical" evidence="6">
    <location>
        <begin position="92"/>
        <end position="112"/>
    </location>
</feature>
<proteinExistence type="inferred from homology"/>
<dbReference type="Pfam" id="PF09335">
    <property type="entry name" value="VTT_dom"/>
    <property type="match status" value="1"/>
</dbReference>
<feature type="transmembrane region" description="Helical" evidence="6">
    <location>
        <begin position="155"/>
        <end position="176"/>
    </location>
</feature>
<keyword evidence="5 6" id="KW-0472">Membrane</keyword>
<evidence type="ECO:0000256" key="2">
    <source>
        <dbReference type="ARBA" id="ARBA00022475"/>
    </source>
</evidence>
<feature type="domain" description="VTT" evidence="7">
    <location>
        <begin position="73"/>
        <end position="188"/>
    </location>
</feature>
<evidence type="ECO:0000313" key="9">
    <source>
        <dbReference type="Proteomes" id="UP000236642"/>
    </source>
</evidence>